<dbReference type="Proteomes" id="UP000191933">
    <property type="component" value="Unassembled WGS sequence"/>
</dbReference>
<accession>A0A9W5F2G2</accession>
<organism evidence="1 2">
    <name type="scientific">Agrobacterium genomosp. 2 str. CFBP 5494</name>
    <dbReference type="NCBI Taxonomy" id="1183436"/>
    <lineage>
        <taxon>Bacteria</taxon>
        <taxon>Pseudomonadati</taxon>
        <taxon>Pseudomonadota</taxon>
        <taxon>Alphaproteobacteria</taxon>
        <taxon>Hyphomicrobiales</taxon>
        <taxon>Rhizobiaceae</taxon>
        <taxon>Rhizobium/Agrobacterium group</taxon>
        <taxon>Agrobacterium</taxon>
        <taxon>Agrobacterium tumefaciens complex</taxon>
    </lineage>
</organism>
<keyword evidence="2" id="KW-1185">Reference proteome</keyword>
<gene>
    <name evidence="1" type="ORF">AGR2A_Lc90206</name>
</gene>
<evidence type="ECO:0000313" key="1">
    <source>
        <dbReference type="EMBL" id="CUX01071.1"/>
    </source>
</evidence>
<name>A0A9W5F2G2_9HYPH</name>
<comment type="caution">
    <text evidence="1">The sequence shown here is derived from an EMBL/GenBank/DDBJ whole genome shotgun (WGS) entry which is preliminary data.</text>
</comment>
<reference evidence="1 2" key="1">
    <citation type="submission" date="2016-01" db="EMBL/GenBank/DDBJ databases">
        <authorList>
            <person name="Regsiter A."/>
            <person name="william w."/>
        </authorList>
    </citation>
    <scope>NUCLEOTIDE SEQUENCE [LARGE SCALE GENOMIC DNA]</scope>
    <source>
        <strain evidence="1 2">CFBP 5494</strain>
    </source>
</reference>
<evidence type="ECO:0000313" key="2">
    <source>
        <dbReference type="Proteomes" id="UP000191933"/>
    </source>
</evidence>
<sequence>MIRDLIANRSRSQSALTSLEARVLLVDDVDAALAANQAVIAMTGLKRFKRILDLHFTGPQFCTVCAVLFKQSKARNGARSFRLAGRYLFEPCLSTLARVFALKD</sequence>
<dbReference type="AlphaFoldDB" id="A0A9W5F2G2"/>
<dbReference type="EMBL" id="FBVY01000038">
    <property type="protein sequence ID" value="CUX01071.1"/>
    <property type="molecule type" value="Genomic_DNA"/>
</dbReference>
<proteinExistence type="predicted"/>
<protein>
    <submittedName>
        <fullName evidence="1">Uncharacterized protein</fullName>
    </submittedName>
</protein>